<proteinExistence type="predicted"/>
<organism evidence="9 10">
    <name type="scientific">Catenaria anguillulae PL171</name>
    <dbReference type="NCBI Taxonomy" id="765915"/>
    <lineage>
        <taxon>Eukaryota</taxon>
        <taxon>Fungi</taxon>
        <taxon>Fungi incertae sedis</taxon>
        <taxon>Blastocladiomycota</taxon>
        <taxon>Blastocladiomycetes</taxon>
        <taxon>Blastocladiales</taxon>
        <taxon>Catenariaceae</taxon>
        <taxon>Catenaria</taxon>
    </lineage>
</organism>
<name>A0A1Y2HWJ5_9FUNG</name>
<dbReference type="Proteomes" id="UP000193411">
    <property type="component" value="Unassembled WGS sequence"/>
</dbReference>
<dbReference type="STRING" id="765915.A0A1Y2HWJ5"/>
<feature type="binding site" evidence="7">
    <location>
        <position position="219"/>
    </location>
    <ligand>
        <name>substrate</name>
    </ligand>
</feature>
<dbReference type="GO" id="GO:0005737">
    <property type="term" value="C:cytoplasm"/>
    <property type="evidence" value="ECO:0007669"/>
    <property type="project" value="TreeGrafter"/>
</dbReference>
<keyword evidence="1 5" id="KW-0378">Hydrolase</keyword>
<reference evidence="9 10" key="1">
    <citation type="submission" date="2016-07" db="EMBL/GenBank/DDBJ databases">
        <title>Pervasive Adenine N6-methylation of Active Genes in Fungi.</title>
        <authorList>
            <consortium name="DOE Joint Genome Institute"/>
            <person name="Mondo S.J."/>
            <person name="Dannebaum R.O."/>
            <person name="Kuo R.C."/>
            <person name="Labutti K."/>
            <person name="Haridas S."/>
            <person name="Kuo A."/>
            <person name="Salamov A."/>
            <person name="Ahrendt S.R."/>
            <person name="Lipzen A."/>
            <person name="Sullivan W."/>
            <person name="Andreopoulos W.B."/>
            <person name="Clum A."/>
            <person name="Lindquist E."/>
            <person name="Daum C."/>
            <person name="Ramamoorthy G.K."/>
            <person name="Gryganskyi A."/>
            <person name="Culley D."/>
            <person name="Magnuson J.K."/>
            <person name="James T.Y."/>
            <person name="O'Malley M.A."/>
            <person name="Stajich J.E."/>
            <person name="Spatafora J.W."/>
            <person name="Visel A."/>
            <person name="Grigoriev I.V."/>
        </authorList>
    </citation>
    <scope>NUCLEOTIDE SEQUENCE [LARGE SCALE GENOMIC DNA]</scope>
    <source>
        <strain evidence="9 10">PL171</strain>
    </source>
</reference>
<dbReference type="FunFam" id="3.40.50.1000:FF:000039">
    <property type="entry name" value="Phosphoglycolate phosphatase"/>
    <property type="match status" value="1"/>
</dbReference>
<dbReference type="NCBIfam" id="TIGR01452">
    <property type="entry name" value="PGP_euk"/>
    <property type="match status" value="1"/>
</dbReference>
<accession>A0A1Y2HWJ5</accession>
<evidence type="ECO:0000256" key="2">
    <source>
        <dbReference type="ARBA" id="ARBA00050247"/>
    </source>
</evidence>
<dbReference type="GO" id="GO:0046872">
    <property type="term" value="F:metal ion binding"/>
    <property type="evidence" value="ECO:0007669"/>
    <property type="project" value="UniProtKB-KW"/>
</dbReference>
<evidence type="ECO:0000256" key="3">
    <source>
        <dbReference type="ARBA" id="ARBA00066659"/>
    </source>
</evidence>
<dbReference type="OrthoDB" id="413953at2759"/>
<feature type="binding site" evidence="8">
    <location>
        <position position="244"/>
    </location>
    <ligand>
        <name>Mg(2+)</name>
        <dbReference type="ChEBI" id="CHEBI:18420"/>
    </ligand>
</feature>
<feature type="active site" description="Nucleophile" evidence="6">
    <location>
        <position position="23"/>
    </location>
</feature>
<dbReference type="GO" id="GO:0004035">
    <property type="term" value="F:alkaline phosphatase activity"/>
    <property type="evidence" value="ECO:0007669"/>
    <property type="project" value="UniProtKB-ARBA"/>
</dbReference>
<evidence type="ECO:0000256" key="6">
    <source>
        <dbReference type="PIRSR" id="PIRSR000915-1"/>
    </source>
</evidence>
<dbReference type="Pfam" id="PF13242">
    <property type="entry name" value="Hydrolase_like"/>
    <property type="match status" value="1"/>
</dbReference>
<evidence type="ECO:0000256" key="5">
    <source>
        <dbReference type="PIRNR" id="PIRNR000915"/>
    </source>
</evidence>
<dbReference type="AlphaFoldDB" id="A0A1Y2HWJ5"/>
<keyword evidence="8" id="KW-0460">Magnesium</keyword>
<comment type="catalytic activity">
    <reaction evidence="2 5">
        <text>4-nitrophenyl phosphate + H2O = 4-nitrophenol + phosphate + H(+)</text>
        <dbReference type="Rhea" id="RHEA:21664"/>
        <dbReference type="ChEBI" id="CHEBI:15377"/>
        <dbReference type="ChEBI" id="CHEBI:15378"/>
        <dbReference type="ChEBI" id="CHEBI:43474"/>
        <dbReference type="ChEBI" id="CHEBI:57917"/>
        <dbReference type="ChEBI" id="CHEBI:61146"/>
        <dbReference type="EC" id="3.1.3.41"/>
    </reaction>
</comment>
<evidence type="ECO:0000256" key="7">
    <source>
        <dbReference type="PIRSR" id="PIRSR000915-2"/>
    </source>
</evidence>
<feature type="binding site" evidence="8">
    <location>
        <position position="25"/>
    </location>
    <ligand>
        <name>Mg(2+)</name>
        <dbReference type="ChEBI" id="CHEBI:18420"/>
    </ligand>
</feature>
<dbReference type="Gene3D" id="3.40.50.1000">
    <property type="entry name" value="HAD superfamily/HAD-like"/>
    <property type="match status" value="2"/>
</dbReference>
<evidence type="ECO:0000313" key="9">
    <source>
        <dbReference type="EMBL" id="ORZ37522.1"/>
    </source>
</evidence>
<gene>
    <name evidence="9" type="ORF">BCR44DRAFT_149413</name>
</gene>
<dbReference type="PANTHER" id="PTHR19288:SF46">
    <property type="entry name" value="HALOACID DEHALOGENASE-LIKE HYDROLASE DOMAIN-CONTAINING PROTEIN 2"/>
    <property type="match status" value="1"/>
</dbReference>
<feature type="binding site" evidence="8">
    <location>
        <position position="23"/>
    </location>
    <ligand>
        <name>Mg(2+)</name>
        <dbReference type="ChEBI" id="CHEBI:18420"/>
    </ligand>
</feature>
<evidence type="ECO:0000256" key="4">
    <source>
        <dbReference type="ARBA" id="ARBA00069197"/>
    </source>
</evidence>
<keyword evidence="8" id="KW-0479">Metal-binding</keyword>
<dbReference type="PIRSF" id="PIRSF000915">
    <property type="entry name" value="PGP-type_phosphatase"/>
    <property type="match status" value="1"/>
</dbReference>
<sequence length="293" mass="31969">MKHLNTPEEIATFISSMDTFLLDVDGVVFLGTQLIPGVVEALAHLRSLGKRIFFVTNNSLKSRTSYVEKFSAKGIHGVAKEEVFSAPYAAACYLSDIGFPKEKRVYVMGADGVVEELREQGIQACGGMDDKDLAFSGMDDLHRIQPDPSIGAVLTAFDAHINYPKLAKAHTYLQDPSVLFIATNPDVADPIGTQTFPAAGSMYQPLIKSTGRHPIIVGKPHETMLRVILAKYQLDPTRTCMVGDRLDTDVLFGQRGGCRTMAVLTGVTTESMLNQAEVAKRPDYVISSLGLMR</sequence>
<dbReference type="SUPFAM" id="SSF56784">
    <property type="entry name" value="HAD-like"/>
    <property type="match status" value="1"/>
</dbReference>
<dbReference type="InterPro" id="IPR006349">
    <property type="entry name" value="PGP_euk"/>
</dbReference>
<dbReference type="PANTHER" id="PTHR19288">
    <property type="entry name" value="4-NITROPHENYLPHOSPHATASE-RELATED"/>
    <property type="match status" value="1"/>
</dbReference>
<dbReference type="EMBL" id="MCFL01000012">
    <property type="protein sequence ID" value="ORZ37522.1"/>
    <property type="molecule type" value="Genomic_DNA"/>
</dbReference>
<evidence type="ECO:0000256" key="8">
    <source>
        <dbReference type="PIRSR" id="PIRSR000915-3"/>
    </source>
</evidence>
<comment type="caution">
    <text evidence="9">The sequence shown here is derived from an EMBL/GenBank/DDBJ whole genome shotgun (WGS) entry which is preliminary data.</text>
</comment>
<feature type="active site" description="Nucleophile" evidence="6">
    <location>
        <position position="25"/>
    </location>
</feature>
<dbReference type="InterPro" id="IPR006357">
    <property type="entry name" value="HAD-SF_hydro_IIA"/>
</dbReference>
<dbReference type="InterPro" id="IPR023214">
    <property type="entry name" value="HAD_sf"/>
</dbReference>
<evidence type="ECO:0000313" key="10">
    <source>
        <dbReference type="Proteomes" id="UP000193411"/>
    </source>
</evidence>
<evidence type="ECO:0000256" key="1">
    <source>
        <dbReference type="ARBA" id="ARBA00022801"/>
    </source>
</evidence>
<protein>
    <recommendedName>
        <fullName evidence="4 5">4-nitrophenylphosphatase</fullName>
        <shortName evidence="5">PNPPase</shortName>
        <ecNumber evidence="3 5">3.1.3.41</ecNumber>
    </recommendedName>
</protein>
<comment type="cofactor">
    <cofactor evidence="8">
        <name>Mg(2+)</name>
        <dbReference type="ChEBI" id="CHEBI:18420"/>
    </cofactor>
    <text evidence="8">Divalent metal ions. Mg(2+) is the most effective.</text>
</comment>
<dbReference type="GO" id="GO:0008967">
    <property type="term" value="F:phosphoglycolate phosphatase activity"/>
    <property type="evidence" value="ECO:0007669"/>
    <property type="project" value="TreeGrafter"/>
</dbReference>
<keyword evidence="10" id="KW-1185">Reference proteome</keyword>
<dbReference type="InterPro" id="IPR036412">
    <property type="entry name" value="HAD-like_sf"/>
</dbReference>
<dbReference type="EC" id="3.1.3.41" evidence="3 5"/>
<dbReference type="NCBIfam" id="TIGR01460">
    <property type="entry name" value="HAD-SF-IIA"/>
    <property type="match status" value="1"/>
</dbReference>
<dbReference type="Pfam" id="PF13344">
    <property type="entry name" value="Hydrolase_6"/>
    <property type="match status" value="1"/>
</dbReference>